<dbReference type="Proteomes" id="UP000678679">
    <property type="component" value="Chromosome 2"/>
</dbReference>
<dbReference type="PANTHER" id="PTHR44688">
    <property type="entry name" value="DNA-BINDING TRANSCRIPTIONAL ACTIVATOR DEVR_DOSR"/>
    <property type="match status" value="1"/>
</dbReference>
<dbReference type="PROSITE" id="PS50043">
    <property type="entry name" value="HTH_LUXR_2"/>
    <property type="match status" value="1"/>
</dbReference>
<keyword evidence="6" id="KW-1185">Reference proteome</keyword>
<dbReference type="Gene3D" id="1.10.10.10">
    <property type="entry name" value="Winged helix-like DNA-binding domain superfamily/Winged helix DNA-binding domain"/>
    <property type="match status" value="1"/>
</dbReference>
<dbReference type="KEGG" id="fya:KMW28_22565"/>
<feature type="domain" description="HTH luxR-type" evidence="4">
    <location>
        <begin position="131"/>
        <end position="196"/>
    </location>
</feature>
<evidence type="ECO:0000259" key="4">
    <source>
        <dbReference type="PROSITE" id="PS50043"/>
    </source>
</evidence>
<name>A0AAX1NET9_9BACT</name>
<dbReference type="RefSeq" id="WP_169662119.1">
    <property type="nucleotide sequence ID" value="NZ_CP076133.1"/>
</dbReference>
<keyword evidence="2" id="KW-0238">DNA-binding</keyword>
<organism evidence="5 6">
    <name type="scientific">Flammeovirga yaeyamensis</name>
    <dbReference type="NCBI Taxonomy" id="367791"/>
    <lineage>
        <taxon>Bacteria</taxon>
        <taxon>Pseudomonadati</taxon>
        <taxon>Bacteroidota</taxon>
        <taxon>Cytophagia</taxon>
        <taxon>Cytophagales</taxon>
        <taxon>Flammeovirgaceae</taxon>
        <taxon>Flammeovirga</taxon>
    </lineage>
</organism>
<reference evidence="5 6" key="1">
    <citation type="submission" date="2021-05" db="EMBL/GenBank/DDBJ databases">
        <title>Comparative genomic studies on the polysaccharide-degrading batcterial strains of the Flammeovirga genus.</title>
        <authorList>
            <person name="Zewei F."/>
            <person name="Zheng Z."/>
            <person name="Yu L."/>
            <person name="Ruyue G."/>
            <person name="Yanhong M."/>
            <person name="Yuanyuan C."/>
            <person name="Jingyan G."/>
            <person name="Wenjun H."/>
        </authorList>
    </citation>
    <scope>NUCLEOTIDE SEQUENCE [LARGE SCALE GENOMIC DNA]</scope>
    <source>
        <strain evidence="5 6">NBRC:100898</strain>
    </source>
</reference>
<evidence type="ECO:0000313" key="5">
    <source>
        <dbReference type="EMBL" id="QWG05210.1"/>
    </source>
</evidence>
<evidence type="ECO:0000313" key="6">
    <source>
        <dbReference type="Proteomes" id="UP000678679"/>
    </source>
</evidence>
<dbReference type="CDD" id="cd06170">
    <property type="entry name" value="LuxR_C_like"/>
    <property type="match status" value="1"/>
</dbReference>
<sequence>MLTTKETKNTDSALIQYTSKVEEFNLLDFEEYLLNQLIATSLCGIDEDDLISKSFLIKSEATDFLSDPLRKIMSIPVYFYLINLDEELIFYTLWEKTRCQELIITCFPVTGKKEKKIFEHYKKLHTNYKRSKDNYQNLTHREKDIAIYLSEGLSNQDISDKLFISINTTKNHRRSIVKKLNCTSIVELQKIVFANRFFDNSVNQVFE</sequence>
<dbReference type="AlphaFoldDB" id="A0AAX1NET9"/>
<dbReference type="InterPro" id="IPR036388">
    <property type="entry name" value="WH-like_DNA-bd_sf"/>
</dbReference>
<gene>
    <name evidence="5" type="ORF">KMW28_22565</name>
</gene>
<dbReference type="PANTHER" id="PTHR44688:SF16">
    <property type="entry name" value="DNA-BINDING TRANSCRIPTIONAL ACTIVATOR DEVR_DOSR"/>
    <property type="match status" value="1"/>
</dbReference>
<keyword evidence="1" id="KW-0805">Transcription regulation</keyword>
<dbReference type="PRINTS" id="PR00038">
    <property type="entry name" value="HTHLUXR"/>
</dbReference>
<dbReference type="GO" id="GO:0003677">
    <property type="term" value="F:DNA binding"/>
    <property type="evidence" value="ECO:0007669"/>
    <property type="project" value="UniProtKB-KW"/>
</dbReference>
<protein>
    <submittedName>
        <fullName evidence="5">Helix-turn-helix transcriptional regulator</fullName>
    </submittedName>
</protein>
<dbReference type="GO" id="GO:0006355">
    <property type="term" value="P:regulation of DNA-templated transcription"/>
    <property type="evidence" value="ECO:0007669"/>
    <property type="project" value="InterPro"/>
</dbReference>
<keyword evidence="3" id="KW-0804">Transcription</keyword>
<proteinExistence type="predicted"/>
<accession>A0AAX1NET9</accession>
<dbReference type="SMART" id="SM00421">
    <property type="entry name" value="HTH_LUXR"/>
    <property type="match status" value="1"/>
</dbReference>
<evidence type="ECO:0000256" key="2">
    <source>
        <dbReference type="ARBA" id="ARBA00023125"/>
    </source>
</evidence>
<dbReference type="EMBL" id="CP076133">
    <property type="protein sequence ID" value="QWG05210.1"/>
    <property type="molecule type" value="Genomic_DNA"/>
</dbReference>
<dbReference type="InterPro" id="IPR016032">
    <property type="entry name" value="Sig_transdc_resp-reg_C-effctor"/>
</dbReference>
<evidence type="ECO:0000256" key="3">
    <source>
        <dbReference type="ARBA" id="ARBA00023163"/>
    </source>
</evidence>
<dbReference type="InterPro" id="IPR000792">
    <property type="entry name" value="Tscrpt_reg_LuxR_C"/>
</dbReference>
<evidence type="ECO:0000256" key="1">
    <source>
        <dbReference type="ARBA" id="ARBA00023015"/>
    </source>
</evidence>
<dbReference type="Pfam" id="PF00196">
    <property type="entry name" value="GerE"/>
    <property type="match status" value="1"/>
</dbReference>
<dbReference type="SUPFAM" id="SSF46894">
    <property type="entry name" value="C-terminal effector domain of the bipartite response regulators"/>
    <property type="match status" value="1"/>
</dbReference>